<dbReference type="GO" id="GO:0003677">
    <property type="term" value="F:DNA binding"/>
    <property type="evidence" value="ECO:0007669"/>
    <property type="project" value="InterPro"/>
</dbReference>
<dbReference type="AlphaFoldDB" id="A0A1T4Q531"/>
<dbReference type="SUPFAM" id="SSF52172">
    <property type="entry name" value="CheY-like"/>
    <property type="match status" value="1"/>
</dbReference>
<name>A0A1T4Q531_9FIRM</name>
<reference evidence="4" key="1">
    <citation type="submission" date="2017-02" db="EMBL/GenBank/DDBJ databases">
        <authorList>
            <person name="Varghese N."/>
            <person name="Submissions S."/>
        </authorList>
    </citation>
    <scope>NUCLEOTIDE SEQUENCE [LARGE SCALE GENOMIC DNA]</scope>
    <source>
        <strain evidence="4">ATCC 25662</strain>
    </source>
</reference>
<protein>
    <submittedName>
        <fullName evidence="3">Two component transcriptional regulator, LytTR family</fullName>
    </submittedName>
</protein>
<dbReference type="STRING" id="118967.SAMN02745191_2322"/>
<gene>
    <name evidence="3" type="ORF">SAMN02745191_2322</name>
</gene>
<dbReference type="Proteomes" id="UP000243297">
    <property type="component" value="Unassembled WGS sequence"/>
</dbReference>
<dbReference type="InterPro" id="IPR011006">
    <property type="entry name" value="CheY-like_superfamily"/>
</dbReference>
<dbReference type="Pfam" id="PF04397">
    <property type="entry name" value="LytTR"/>
    <property type="match status" value="1"/>
</dbReference>
<evidence type="ECO:0000256" key="1">
    <source>
        <dbReference type="PROSITE-ProRule" id="PRU00169"/>
    </source>
</evidence>
<organism evidence="3 4">
    <name type="scientific">Anaerorhabdus furcosa</name>
    <dbReference type="NCBI Taxonomy" id="118967"/>
    <lineage>
        <taxon>Bacteria</taxon>
        <taxon>Bacillati</taxon>
        <taxon>Bacillota</taxon>
        <taxon>Erysipelotrichia</taxon>
        <taxon>Erysipelotrichales</taxon>
        <taxon>Erysipelotrichaceae</taxon>
        <taxon>Anaerorhabdus</taxon>
    </lineage>
</organism>
<evidence type="ECO:0000313" key="3">
    <source>
        <dbReference type="EMBL" id="SJZ98873.1"/>
    </source>
</evidence>
<evidence type="ECO:0000313" key="4">
    <source>
        <dbReference type="Proteomes" id="UP000243297"/>
    </source>
</evidence>
<dbReference type="OrthoDB" id="1490554at2"/>
<dbReference type="SMART" id="SM00850">
    <property type="entry name" value="LytTR"/>
    <property type="match status" value="1"/>
</dbReference>
<accession>A0A1T4Q531</accession>
<dbReference type="PROSITE" id="PS50110">
    <property type="entry name" value="RESPONSE_REGULATORY"/>
    <property type="match status" value="1"/>
</dbReference>
<dbReference type="EMBL" id="FUWY01000008">
    <property type="protein sequence ID" value="SJZ98873.1"/>
    <property type="molecule type" value="Genomic_DNA"/>
</dbReference>
<dbReference type="Pfam" id="PF00072">
    <property type="entry name" value="Response_reg"/>
    <property type="match status" value="1"/>
</dbReference>
<dbReference type="InterPro" id="IPR046947">
    <property type="entry name" value="LytR-like"/>
</dbReference>
<keyword evidence="1" id="KW-0597">Phosphoprotein</keyword>
<dbReference type="InterPro" id="IPR001789">
    <property type="entry name" value="Sig_transdc_resp-reg_receiver"/>
</dbReference>
<keyword evidence="4" id="KW-1185">Reference proteome</keyword>
<dbReference type="GO" id="GO:0000156">
    <property type="term" value="F:phosphorelay response regulator activity"/>
    <property type="evidence" value="ECO:0007669"/>
    <property type="project" value="InterPro"/>
</dbReference>
<dbReference type="RefSeq" id="WP_078712708.1">
    <property type="nucleotide sequence ID" value="NZ_FUWY01000008.1"/>
</dbReference>
<dbReference type="PANTHER" id="PTHR37299">
    <property type="entry name" value="TRANSCRIPTIONAL REGULATOR-RELATED"/>
    <property type="match status" value="1"/>
</dbReference>
<evidence type="ECO:0000259" key="2">
    <source>
        <dbReference type="PROSITE" id="PS50110"/>
    </source>
</evidence>
<proteinExistence type="predicted"/>
<feature type="modified residue" description="4-aspartylphosphate" evidence="1">
    <location>
        <position position="53"/>
    </location>
</feature>
<feature type="domain" description="Response regulatory" evidence="2">
    <location>
        <begin position="3"/>
        <end position="116"/>
    </location>
</feature>
<dbReference type="InterPro" id="IPR007492">
    <property type="entry name" value="LytTR_DNA-bd_dom"/>
</dbReference>
<sequence>MIKIAIIDDDNLFISLCEEYFKNTDKYIIIPYSDSKLFCEEYFSNSFDVIFLDIEMPFFSGLEVHEFLKNNNSTCLIIFVSNQDKYILNCFDINVIGFIQKSKIHLQLPTALNKIENIFMHSTFTFQTKNEFINLSKNEICVIEVVNRKIELHTNNQIHILKNGKISTIYCLLNDDFFLINRSTIINMHKIISITGNQIFIKNIKKAFLLSKYRKKDFYSKYFSLIKARNL</sequence>
<dbReference type="Gene3D" id="2.40.50.1020">
    <property type="entry name" value="LytTr DNA-binding domain"/>
    <property type="match status" value="1"/>
</dbReference>
<dbReference type="SMART" id="SM00448">
    <property type="entry name" value="REC"/>
    <property type="match status" value="1"/>
</dbReference>
<dbReference type="PANTHER" id="PTHR37299:SF1">
    <property type="entry name" value="STAGE 0 SPORULATION PROTEIN A HOMOLOG"/>
    <property type="match status" value="1"/>
</dbReference>
<dbReference type="Gene3D" id="3.40.50.2300">
    <property type="match status" value="1"/>
</dbReference>